<name>A0ABW7IPX1_9VIBR</name>
<evidence type="ECO:0000313" key="2">
    <source>
        <dbReference type="EMBL" id="MFH0263682.1"/>
    </source>
</evidence>
<dbReference type="RefSeq" id="WP_167360983.1">
    <property type="nucleotide sequence ID" value="NZ_JAPQMW010000046.1"/>
</dbReference>
<evidence type="ECO:0008006" key="4">
    <source>
        <dbReference type="Google" id="ProtNLM"/>
    </source>
</evidence>
<keyword evidence="1" id="KW-0472">Membrane</keyword>
<keyword evidence="3" id="KW-1185">Reference proteome</keyword>
<feature type="transmembrane region" description="Helical" evidence="1">
    <location>
        <begin position="236"/>
        <end position="256"/>
    </location>
</feature>
<comment type="caution">
    <text evidence="2">The sequence shown here is derived from an EMBL/GenBank/DDBJ whole genome shotgun (WGS) entry which is preliminary data.</text>
</comment>
<proteinExistence type="predicted"/>
<protein>
    <recommendedName>
        <fullName evidence="4">Cyclic diguanylate phosphodiesterase CSS motif-containing domain-containing protein</fullName>
    </recommendedName>
</protein>
<gene>
    <name evidence="2" type="ORF">ACGRH2_25070</name>
</gene>
<dbReference type="EMBL" id="JBIHSF010000011">
    <property type="protein sequence ID" value="MFH0263682.1"/>
    <property type="molecule type" value="Genomic_DNA"/>
</dbReference>
<organism evidence="2 3">
    <name type="scientific">Vibrio barjaei</name>
    <dbReference type="NCBI Taxonomy" id="1676683"/>
    <lineage>
        <taxon>Bacteria</taxon>
        <taxon>Pseudomonadati</taxon>
        <taxon>Pseudomonadota</taxon>
        <taxon>Gammaproteobacteria</taxon>
        <taxon>Vibrionales</taxon>
        <taxon>Vibrionaceae</taxon>
        <taxon>Vibrio</taxon>
    </lineage>
</organism>
<reference evidence="2 3" key="1">
    <citation type="submission" date="2024-10" db="EMBL/GenBank/DDBJ databases">
        <authorList>
            <person name="Yibar A."/>
            <person name="Saticioglu I.B."/>
            <person name="Duman M."/>
            <person name="Ajmi N."/>
            <person name="Gurler F."/>
            <person name="Ay H."/>
            <person name="Onuk E."/>
            <person name="Guler S."/>
            <person name="Romalde J.L."/>
        </authorList>
    </citation>
    <scope>NUCLEOTIDE SEQUENCE [LARGE SCALE GENOMIC DNA]</scope>
    <source>
        <strain evidence="2 3">1-TCBS-B</strain>
    </source>
</reference>
<evidence type="ECO:0000313" key="3">
    <source>
        <dbReference type="Proteomes" id="UP001607125"/>
    </source>
</evidence>
<evidence type="ECO:0000256" key="1">
    <source>
        <dbReference type="SAM" id="Phobius"/>
    </source>
</evidence>
<dbReference type="Proteomes" id="UP001607125">
    <property type="component" value="Unassembled WGS sequence"/>
</dbReference>
<keyword evidence="1" id="KW-1133">Transmembrane helix</keyword>
<sequence>MPLISIQDYVATKMPMNTYNFPWAKTASVLILALLLSGGLAYLHILNEIKASAQTSVLSVDKRIDEVVSVIRKVPYDESCPDSLMHDYANLAYENERIRAVGYIRESDDGAFVCSMFGKTSLHQKYWRGESNTDVFIGWSLLTSYFPETSLVVDIDDGDKRFFAYVNPRRLVGYWLEPTLPYANYAFKLDGDLNSTYSRNPVELDVNEMEFEVSSSRYSYSIIVYSAYHTLIKRILIYWLRSIIAVAILWSSVWLLNQSFRDNRSQA</sequence>
<keyword evidence="1" id="KW-0812">Transmembrane</keyword>
<accession>A0ABW7IPX1</accession>